<gene>
    <name evidence="5" type="ORF">TRFO_38611</name>
</gene>
<sequence length="540" mass="63383">MKNGKLLEIERYLKRTVIYNLPLFSGVFQMNVIIFGITSLFLFCPFLFVFQNLSIQKLPLFLSIEETNHFSNRSFWDIFHPFGAHRNNSFNESYVLVLGSGGLVGKTLVNLLYKKKENVLSISSRSVLDLRVKNCLNIFSGVNIKFCYFLSCEVGGAKYLQNIHNQDDVLQSNLKIHENVFSFLISNQIKFAFASSALVHDDSNYGYIKRQGENITLNHAHIGKVFRLWNAYDFEIFHEKSHIISDLLWQCALHKKAKVLSNGQEKRQFIHCEDIANALLLIMQNFSDMESEIDIANGRWMSIKEIGRTIHEMINCPISFSNRSAKHKKIKQPNLRSNFHKIWNPKIDIRQGIIRVYHQILERLDSRFHIGFIVDCLSMKDIRIYQNFILHLEKVLRVYSYLDFSIHFENSRINHHHLGKIPSINYLANEEFQKGQPIFYCTILNQVPEIHFLLLLQNKLSPFIFYTADVSLYPFVQYSQLYYLPKGAARYFFHSSYAIFYSNFYIRKGTEYNMMYPLTFTDNIFISKIGYQTQMFTSFL</sequence>
<dbReference type="Proteomes" id="UP000179807">
    <property type="component" value="Unassembled WGS sequence"/>
</dbReference>
<feature type="domain" description="NAD-dependent epimerase/dehydratase" evidence="4">
    <location>
        <begin position="95"/>
        <end position="291"/>
    </location>
</feature>
<accession>A0A1J4J9G3</accession>
<dbReference type="OrthoDB" id="202470at2759"/>
<name>A0A1J4J9G3_9EUKA</name>
<evidence type="ECO:0000313" key="5">
    <source>
        <dbReference type="EMBL" id="OHS95297.1"/>
    </source>
</evidence>
<dbReference type="PANTHER" id="PTHR43103">
    <property type="entry name" value="NUCLEOSIDE-DIPHOSPHATE-SUGAR EPIMERASE"/>
    <property type="match status" value="1"/>
</dbReference>
<comment type="caution">
    <text evidence="5">The sequence shown here is derived from an EMBL/GenBank/DDBJ whole genome shotgun (WGS) entry which is preliminary data.</text>
</comment>
<dbReference type="InterPro" id="IPR001509">
    <property type="entry name" value="Epimerase_deHydtase"/>
</dbReference>
<keyword evidence="3" id="KW-0812">Transmembrane</keyword>
<evidence type="ECO:0000313" key="6">
    <source>
        <dbReference type="Proteomes" id="UP000179807"/>
    </source>
</evidence>
<evidence type="ECO:0000259" key="4">
    <source>
        <dbReference type="Pfam" id="PF01370"/>
    </source>
</evidence>
<dbReference type="Gene3D" id="3.40.50.720">
    <property type="entry name" value="NAD(P)-binding Rossmann-like Domain"/>
    <property type="match status" value="1"/>
</dbReference>
<dbReference type="AlphaFoldDB" id="A0A1J4J9G3"/>
<dbReference type="SUPFAM" id="SSF51735">
    <property type="entry name" value="NAD(P)-binding Rossmann-fold domains"/>
    <property type="match status" value="1"/>
</dbReference>
<keyword evidence="3" id="KW-0472">Membrane</keyword>
<dbReference type="VEuPathDB" id="TrichDB:TRFO_38611"/>
<evidence type="ECO:0000256" key="1">
    <source>
        <dbReference type="ARBA" id="ARBA00022857"/>
    </source>
</evidence>
<evidence type="ECO:0000256" key="3">
    <source>
        <dbReference type="SAM" id="Phobius"/>
    </source>
</evidence>
<protein>
    <recommendedName>
        <fullName evidence="4">NAD-dependent epimerase/dehydratase domain-containing protein</fullName>
    </recommendedName>
</protein>
<dbReference type="PANTHER" id="PTHR43103:SF3">
    <property type="entry name" value="ADP-L-GLYCERO-D-MANNO-HEPTOSE-6-EPIMERASE"/>
    <property type="match status" value="1"/>
</dbReference>
<keyword evidence="6" id="KW-1185">Reference proteome</keyword>
<keyword evidence="1" id="KW-0521">NADP</keyword>
<dbReference type="Pfam" id="PF01370">
    <property type="entry name" value="Epimerase"/>
    <property type="match status" value="1"/>
</dbReference>
<dbReference type="EMBL" id="MLAK01001257">
    <property type="protein sequence ID" value="OHS95297.1"/>
    <property type="molecule type" value="Genomic_DNA"/>
</dbReference>
<dbReference type="RefSeq" id="XP_068348434.1">
    <property type="nucleotide sequence ID" value="XM_068512152.1"/>
</dbReference>
<dbReference type="GeneID" id="94846856"/>
<evidence type="ECO:0000256" key="2">
    <source>
        <dbReference type="ARBA" id="ARBA00023277"/>
    </source>
</evidence>
<dbReference type="InterPro" id="IPR036291">
    <property type="entry name" value="NAD(P)-bd_dom_sf"/>
</dbReference>
<feature type="transmembrane region" description="Helical" evidence="3">
    <location>
        <begin position="21"/>
        <end position="50"/>
    </location>
</feature>
<organism evidence="5 6">
    <name type="scientific">Tritrichomonas foetus</name>
    <dbReference type="NCBI Taxonomy" id="1144522"/>
    <lineage>
        <taxon>Eukaryota</taxon>
        <taxon>Metamonada</taxon>
        <taxon>Parabasalia</taxon>
        <taxon>Tritrichomonadida</taxon>
        <taxon>Tritrichomonadidae</taxon>
        <taxon>Tritrichomonas</taxon>
    </lineage>
</organism>
<keyword evidence="2" id="KW-0119">Carbohydrate metabolism</keyword>
<keyword evidence="3" id="KW-1133">Transmembrane helix</keyword>
<reference evidence="5" key="1">
    <citation type="submission" date="2016-10" db="EMBL/GenBank/DDBJ databases">
        <authorList>
            <person name="Benchimol M."/>
            <person name="Almeida L.G."/>
            <person name="Vasconcelos A.T."/>
            <person name="Perreira-Neves A."/>
            <person name="Rosa I.A."/>
            <person name="Tasca T."/>
            <person name="Bogo M.R."/>
            <person name="de Souza W."/>
        </authorList>
    </citation>
    <scope>NUCLEOTIDE SEQUENCE [LARGE SCALE GENOMIC DNA]</scope>
    <source>
        <strain evidence="5">K</strain>
    </source>
</reference>
<proteinExistence type="predicted"/>